<dbReference type="PANTHER" id="PTHR19229:SF36">
    <property type="entry name" value="ATP-BINDING CASSETTE SUB-FAMILY A MEMBER 2"/>
    <property type="match status" value="1"/>
</dbReference>
<name>A0A9J6GP87_HAELO</name>
<organism evidence="3 4">
    <name type="scientific">Haemaphysalis longicornis</name>
    <name type="common">Bush tick</name>
    <dbReference type="NCBI Taxonomy" id="44386"/>
    <lineage>
        <taxon>Eukaryota</taxon>
        <taxon>Metazoa</taxon>
        <taxon>Ecdysozoa</taxon>
        <taxon>Arthropoda</taxon>
        <taxon>Chelicerata</taxon>
        <taxon>Arachnida</taxon>
        <taxon>Acari</taxon>
        <taxon>Parasitiformes</taxon>
        <taxon>Ixodida</taxon>
        <taxon>Ixodoidea</taxon>
        <taxon>Ixodidae</taxon>
        <taxon>Haemaphysalinae</taxon>
        <taxon>Haemaphysalis</taxon>
    </lineage>
</organism>
<dbReference type="GO" id="GO:0005319">
    <property type="term" value="F:lipid transporter activity"/>
    <property type="evidence" value="ECO:0007669"/>
    <property type="project" value="TreeGrafter"/>
</dbReference>
<dbReference type="GO" id="GO:0140359">
    <property type="term" value="F:ABC-type transporter activity"/>
    <property type="evidence" value="ECO:0007669"/>
    <property type="project" value="InterPro"/>
</dbReference>
<keyword evidence="1" id="KW-0813">Transport</keyword>
<sequence>MYVCRGVCFGIDEAGLQFIGPDVCQAICDRVGILSAGKLECLGSVPQLLAKFGQGFTLQVKCTAKEASKSKDVEEAVRTLFPGIDLTDVHPQM</sequence>
<dbReference type="VEuPathDB" id="VectorBase:HLOH_040384"/>
<dbReference type="Proteomes" id="UP000821853">
    <property type="component" value="Unassembled WGS sequence"/>
</dbReference>
<dbReference type="OrthoDB" id="8061355at2759"/>
<keyword evidence="4" id="KW-1185">Reference proteome</keyword>
<reference evidence="3 4" key="1">
    <citation type="journal article" date="2020" name="Cell">
        <title>Large-Scale Comparative Analyses of Tick Genomes Elucidate Their Genetic Diversity and Vector Capacities.</title>
        <authorList>
            <consortium name="Tick Genome and Microbiome Consortium (TIGMIC)"/>
            <person name="Jia N."/>
            <person name="Wang J."/>
            <person name="Shi W."/>
            <person name="Du L."/>
            <person name="Sun Y."/>
            <person name="Zhan W."/>
            <person name="Jiang J.F."/>
            <person name="Wang Q."/>
            <person name="Zhang B."/>
            <person name="Ji P."/>
            <person name="Bell-Sakyi L."/>
            <person name="Cui X.M."/>
            <person name="Yuan T.T."/>
            <person name="Jiang B.G."/>
            <person name="Yang W.F."/>
            <person name="Lam T.T."/>
            <person name="Chang Q.C."/>
            <person name="Ding S.J."/>
            <person name="Wang X.J."/>
            <person name="Zhu J.G."/>
            <person name="Ruan X.D."/>
            <person name="Zhao L."/>
            <person name="Wei J.T."/>
            <person name="Ye R.Z."/>
            <person name="Que T.C."/>
            <person name="Du C.H."/>
            <person name="Zhou Y.H."/>
            <person name="Cheng J.X."/>
            <person name="Dai P.F."/>
            <person name="Guo W.B."/>
            <person name="Han X.H."/>
            <person name="Huang E.J."/>
            <person name="Li L.F."/>
            <person name="Wei W."/>
            <person name="Gao Y.C."/>
            <person name="Liu J.Z."/>
            <person name="Shao H.Z."/>
            <person name="Wang X."/>
            <person name="Wang C.C."/>
            <person name="Yang T.C."/>
            <person name="Huo Q.B."/>
            <person name="Li W."/>
            <person name="Chen H.Y."/>
            <person name="Chen S.E."/>
            <person name="Zhou L.G."/>
            <person name="Ni X.B."/>
            <person name="Tian J.H."/>
            <person name="Sheng Y."/>
            <person name="Liu T."/>
            <person name="Pan Y.S."/>
            <person name="Xia L.Y."/>
            <person name="Li J."/>
            <person name="Zhao F."/>
            <person name="Cao W.C."/>
        </authorList>
    </citation>
    <scope>NUCLEOTIDE SEQUENCE [LARGE SCALE GENOMIC DNA]</scope>
    <source>
        <strain evidence="3">HaeL-2018</strain>
    </source>
</reference>
<comment type="caution">
    <text evidence="3">The sequence shown here is derived from an EMBL/GenBank/DDBJ whole genome shotgun (WGS) entry which is preliminary data.</text>
</comment>
<dbReference type="PANTHER" id="PTHR19229">
    <property type="entry name" value="ATP-BINDING CASSETTE TRANSPORTER SUBFAMILY A ABCA"/>
    <property type="match status" value="1"/>
</dbReference>
<proteinExistence type="predicted"/>
<keyword evidence="2" id="KW-0677">Repeat</keyword>
<evidence type="ECO:0000313" key="4">
    <source>
        <dbReference type="Proteomes" id="UP000821853"/>
    </source>
</evidence>
<dbReference type="EMBL" id="JABSTR010000008">
    <property type="protein sequence ID" value="KAH9376432.1"/>
    <property type="molecule type" value="Genomic_DNA"/>
</dbReference>
<gene>
    <name evidence="3" type="ORF">HPB48_008490</name>
</gene>
<dbReference type="GO" id="GO:0016020">
    <property type="term" value="C:membrane"/>
    <property type="evidence" value="ECO:0007669"/>
    <property type="project" value="InterPro"/>
</dbReference>
<dbReference type="InterPro" id="IPR026082">
    <property type="entry name" value="ABCA"/>
</dbReference>
<evidence type="ECO:0000256" key="1">
    <source>
        <dbReference type="ARBA" id="ARBA00022448"/>
    </source>
</evidence>
<dbReference type="AlphaFoldDB" id="A0A9J6GP87"/>
<evidence type="ECO:0000313" key="3">
    <source>
        <dbReference type="EMBL" id="KAH9376432.1"/>
    </source>
</evidence>
<accession>A0A9J6GP87</accession>
<evidence type="ECO:0000256" key="2">
    <source>
        <dbReference type="ARBA" id="ARBA00022737"/>
    </source>
</evidence>
<protein>
    <submittedName>
        <fullName evidence="3">Uncharacterized protein</fullName>
    </submittedName>
</protein>